<organism evidence="1">
    <name type="scientific">Faucicola osloensis</name>
    <name type="common">Moraxella osloensis</name>
    <dbReference type="NCBI Taxonomy" id="34062"/>
    <lineage>
        <taxon>Bacteria</taxon>
        <taxon>Pseudomonadati</taxon>
        <taxon>Pseudomonadota</taxon>
        <taxon>Gammaproteobacteria</taxon>
        <taxon>Moraxellales</taxon>
        <taxon>Moraxellaceae</taxon>
        <taxon>Faucicola</taxon>
    </lineage>
</organism>
<protein>
    <recommendedName>
        <fullName evidence="2">Tyr recombinase domain-containing protein</fullName>
    </recommendedName>
</protein>
<reference evidence="1" key="1">
    <citation type="submission" date="2019-04" db="EMBL/GenBank/DDBJ databases">
        <title>Moraxella osloensis CCUG 73412, isolated from corneal scrapings as causative agent of keratitis.</title>
        <authorList>
            <person name="Connolly G."/>
            <person name="Jaen-Luchoro D."/>
            <person name="Pinyeiro-Iglesias B."/>
            <person name="Curry A."/>
            <person name="Knowles S."/>
            <person name="Moore E.R.B."/>
        </authorList>
    </citation>
    <scope>NUCLEOTIDE SEQUENCE</scope>
    <source>
        <strain evidence="1">CCUG 73412</strain>
    </source>
</reference>
<comment type="caution">
    <text evidence="1">The sequence shown here is derived from an EMBL/GenBank/DDBJ whole genome shotgun (WGS) entry which is preliminary data.</text>
</comment>
<name>A0AAW6TDU2_FAUOS</name>
<dbReference type="AlphaFoldDB" id="A0AAW6TDU2"/>
<dbReference type="EMBL" id="SSCJ01000013">
    <property type="protein sequence ID" value="MDI4510828.1"/>
    <property type="molecule type" value="Genomic_DNA"/>
</dbReference>
<gene>
    <name evidence="1" type="ORF">E6P75_11550</name>
</gene>
<proteinExistence type="predicted"/>
<accession>A0AAW6TDU2</accession>
<evidence type="ECO:0008006" key="2">
    <source>
        <dbReference type="Google" id="ProtNLM"/>
    </source>
</evidence>
<evidence type="ECO:0000313" key="1">
    <source>
        <dbReference type="EMBL" id="MDI4510828.1"/>
    </source>
</evidence>
<sequence length="742" mass="86630">MKLDDLDNYIALLIPEQQDSYTQDLRDFFYTILNLQDSEFIGFSIPKRPTTLLNQDTLEEIFASYKGKTTKTGYEVKTFISSTFVLPPLDTIAPSDEWRWIAKLCHLLLYFAQNKLTRRITETAIEARKWLTPKSSYQSLWQNCYQNWQADTLEQTYLNVHQQLEIFENANHPNLSKLQSIYRTLEFAYHHRQPITRKTQGRKQRAKPKIDESYTQTLAVNDIDDDTDELVEVREIESTQNDIDALRERLDNNLPTYVVLEQRSLKATEKFSPKQIQLRTKAKVSHANRNELFSLINIRHLPPFVIQNVCSKLWQYFHQADIKRDKKRAVAYLLLSLHTGYSIQQLSVDINNNEKKIVDVSNRTQQFDFFIKLDITPLRIRQVGIENVLANRLSSIKLPLPPELASFLAYKGEPMAQWIESVIGDLRHELDLPYLSLARIEKSLYTLLIQKITTTQIASIITGRNARKRADLSYTSLKQIQIFEVYQQAIALLNQRSCLDLSYFSTKPDADFRIGSQNTPEYLLVRRFFEHLHKQLITQTHYIDKFNAYSLWLWHVSLILTSVRAVEGAPGFLKQFNLSRKIAWIQDKEERVTTNAQRLVPICDFLVKAIQDYLEFLSKFSAKFGRLNPALAHQIEQILQSKRPLINWLDTKGNMASMRPAIIQKQLAENFKFKADWTRHVGQRFLLEQQVDEAIILAIFAHEMFGQETWQKHSSMSVGDIIVVRHVYDDLAQKLQLQQIAR</sequence>